<protein>
    <submittedName>
        <fullName evidence="10">DUF2029 domain-containing protein</fullName>
    </submittedName>
</protein>
<feature type="transmembrane region" description="Helical" evidence="9">
    <location>
        <begin position="404"/>
        <end position="421"/>
    </location>
</feature>
<feature type="transmembrane region" description="Helical" evidence="9">
    <location>
        <begin position="94"/>
        <end position="110"/>
    </location>
</feature>
<evidence type="ECO:0000256" key="2">
    <source>
        <dbReference type="ARBA" id="ARBA00022475"/>
    </source>
</evidence>
<feature type="transmembrane region" description="Helical" evidence="9">
    <location>
        <begin position="348"/>
        <end position="371"/>
    </location>
</feature>
<feature type="transmembrane region" description="Helical" evidence="9">
    <location>
        <begin position="378"/>
        <end position="398"/>
    </location>
</feature>
<dbReference type="AlphaFoldDB" id="A0A291DHQ8"/>
<evidence type="ECO:0000256" key="8">
    <source>
        <dbReference type="SAM" id="MobiDB-lite"/>
    </source>
</evidence>
<feature type="transmembrane region" description="Helical" evidence="9">
    <location>
        <begin position="285"/>
        <end position="304"/>
    </location>
</feature>
<keyword evidence="5 9" id="KW-1133">Transmembrane helix</keyword>
<name>A0A291DHQ8_9MICC</name>
<evidence type="ECO:0000256" key="6">
    <source>
        <dbReference type="ARBA" id="ARBA00023136"/>
    </source>
</evidence>
<keyword evidence="2" id="KW-1003">Cell membrane</keyword>
<keyword evidence="3" id="KW-0808">Transferase</keyword>
<evidence type="ECO:0000256" key="1">
    <source>
        <dbReference type="ARBA" id="ARBA00004651"/>
    </source>
</evidence>
<evidence type="ECO:0000256" key="7">
    <source>
        <dbReference type="ARBA" id="ARBA00024033"/>
    </source>
</evidence>
<dbReference type="Proteomes" id="UP000218628">
    <property type="component" value="Chromosome"/>
</dbReference>
<evidence type="ECO:0000256" key="5">
    <source>
        <dbReference type="ARBA" id="ARBA00022989"/>
    </source>
</evidence>
<feature type="transmembrane region" description="Helical" evidence="9">
    <location>
        <begin position="471"/>
        <end position="496"/>
    </location>
</feature>
<dbReference type="GO" id="GO:0016758">
    <property type="term" value="F:hexosyltransferase activity"/>
    <property type="evidence" value="ECO:0007669"/>
    <property type="project" value="InterPro"/>
</dbReference>
<evidence type="ECO:0000256" key="9">
    <source>
        <dbReference type="SAM" id="Phobius"/>
    </source>
</evidence>
<feature type="transmembrane region" description="Helical" evidence="9">
    <location>
        <begin position="172"/>
        <end position="194"/>
    </location>
</feature>
<organism evidence="10 11">
    <name type="scientific">Rothia mucilaginosa</name>
    <dbReference type="NCBI Taxonomy" id="43675"/>
    <lineage>
        <taxon>Bacteria</taxon>
        <taxon>Bacillati</taxon>
        <taxon>Actinomycetota</taxon>
        <taxon>Actinomycetes</taxon>
        <taxon>Micrococcales</taxon>
        <taxon>Micrococcaceae</taxon>
        <taxon>Rothia</taxon>
    </lineage>
</organism>
<comment type="similarity">
    <text evidence="7">Belongs to the glycosyltransferase 87 family.</text>
</comment>
<gene>
    <name evidence="10" type="ORF">CO690_04910</name>
</gene>
<feature type="region of interest" description="Disordered" evidence="8">
    <location>
        <begin position="36"/>
        <end position="58"/>
    </location>
</feature>
<dbReference type="InterPro" id="IPR018584">
    <property type="entry name" value="GT87"/>
</dbReference>
<dbReference type="GO" id="GO:0005886">
    <property type="term" value="C:plasma membrane"/>
    <property type="evidence" value="ECO:0007669"/>
    <property type="project" value="UniProtKB-SubCell"/>
</dbReference>
<proteinExistence type="inferred from homology"/>
<evidence type="ECO:0000256" key="4">
    <source>
        <dbReference type="ARBA" id="ARBA00022692"/>
    </source>
</evidence>
<dbReference type="Pfam" id="PF09594">
    <property type="entry name" value="GT87"/>
    <property type="match status" value="1"/>
</dbReference>
<evidence type="ECO:0000313" key="10">
    <source>
        <dbReference type="EMBL" id="ATF63943.1"/>
    </source>
</evidence>
<reference evidence="11" key="1">
    <citation type="submission" date="2017-09" db="EMBL/GenBank/DDBJ databases">
        <title>FDA dAtabase for Regulatory Grade micrObial Sequences (FDA-ARGOS): Supporting development and validation of Infectious Disease Dx tests.</title>
        <authorList>
            <person name="Minogue T."/>
            <person name="Wolcott M."/>
            <person name="Wasieloski L."/>
            <person name="Aguilar W."/>
            <person name="Moore D."/>
            <person name="Tallon L."/>
            <person name="Sadzewicz L."/>
            <person name="Ott S."/>
            <person name="Zhao X."/>
            <person name="Nagaraj S."/>
            <person name="Vavikolanu K."/>
            <person name="Aluvathingal J."/>
            <person name="Nadendla S."/>
            <person name="Sichtig H."/>
        </authorList>
    </citation>
    <scope>NUCLEOTIDE SEQUENCE [LARGE SCALE GENOMIC DNA]</scope>
    <source>
        <strain evidence="11">FDAARGOS_369</strain>
    </source>
</reference>
<dbReference type="EMBL" id="CP023510">
    <property type="protein sequence ID" value="ATF63943.1"/>
    <property type="molecule type" value="Genomic_DNA"/>
</dbReference>
<feature type="transmembrane region" description="Helical" evidence="9">
    <location>
        <begin position="257"/>
        <end position="279"/>
    </location>
</feature>
<sequence length="519" mass="57104">MNTDKNTAKSVVKTAENTEAVAPIIPWASASVAESAPAVESAEPVEEPAAEAAAAPATTAEKAAKEEVAEETAKQPTKPARPGFFDRIPGMRSGALWAHLLFILVALYAFDYVTHAAADDIYVYRLGAVSLADGPDGYQLYTFRTRGLPFTYPPFAALLFYPLAFLTEPQSMLLITAIICALCYWCAYLLYSYARSRSWRLPLQKHLGHWGMVSLIAALIWMCGPWRLTTHFGQINAIILMLILADFMRPATRVPRGVLLGIAAGIKLTPLAFGLLLLMRKDWKGIATLGASFAATVGIGFLVIREESLTFWFHAVRDTSRVGWFSYFDNVSIMGTLTHAGLQHHLTATALSVVQVALTLLIVLVTAVLLIPLIRARALMAQLALTAFMMLQISPISWSHHNTWYPLMLAAVVMEIFPLMYQWVSSFVFTLAVILATAALVGMYISPFWIVLALSPHFNADQILMVPEGSLGLMAGTMPYQLMYLFILVTFFVYLANRQLVERAARAAGAELAEAKYSR</sequence>
<keyword evidence="4 9" id="KW-0812">Transmembrane</keyword>
<accession>A0A291DHQ8</accession>
<feature type="transmembrane region" description="Helical" evidence="9">
    <location>
        <begin position="206"/>
        <end position="222"/>
    </location>
</feature>
<feature type="transmembrane region" description="Helical" evidence="9">
    <location>
        <begin position="428"/>
        <end position="451"/>
    </location>
</feature>
<evidence type="ECO:0000313" key="11">
    <source>
        <dbReference type="Proteomes" id="UP000218628"/>
    </source>
</evidence>
<keyword evidence="6 9" id="KW-0472">Membrane</keyword>
<comment type="subcellular location">
    <subcellularLocation>
        <location evidence="1">Cell membrane</location>
        <topology evidence="1">Multi-pass membrane protein</topology>
    </subcellularLocation>
</comment>
<evidence type="ECO:0000256" key="3">
    <source>
        <dbReference type="ARBA" id="ARBA00022679"/>
    </source>
</evidence>